<reference evidence="11" key="3">
    <citation type="submission" date="2025-09" db="UniProtKB">
        <authorList>
            <consortium name="Ensembl"/>
        </authorList>
    </citation>
    <scope>IDENTIFICATION</scope>
</reference>
<dbReference type="Pfam" id="PF00621">
    <property type="entry name" value="RhoGEF"/>
    <property type="match status" value="1"/>
</dbReference>
<proteinExistence type="predicted"/>
<keyword evidence="12" id="KW-1185">Reference proteome</keyword>
<dbReference type="InterPro" id="IPR036028">
    <property type="entry name" value="SH3-like_dom_sf"/>
</dbReference>
<evidence type="ECO:0000256" key="6">
    <source>
        <dbReference type="PROSITE-ProRule" id="PRU00192"/>
    </source>
</evidence>
<comment type="subcellular location">
    <subcellularLocation>
        <location evidence="1">Cell projection</location>
    </subcellularLocation>
</comment>
<dbReference type="SUPFAM" id="SSF48065">
    <property type="entry name" value="DBL homology domain (DH-domain)"/>
    <property type="match status" value="1"/>
</dbReference>
<dbReference type="AlphaFoldDB" id="A0A4X2MA36"/>
<dbReference type="InterPro" id="IPR001452">
    <property type="entry name" value="SH3_domain"/>
</dbReference>
<dbReference type="GeneTree" id="ENSGT01030000234571"/>
<dbReference type="Pfam" id="PF22697">
    <property type="entry name" value="SOS1_NGEF_PH"/>
    <property type="match status" value="1"/>
</dbReference>
<dbReference type="GO" id="GO:0042995">
    <property type="term" value="C:cell projection"/>
    <property type="evidence" value="ECO:0007669"/>
    <property type="project" value="UniProtKB-SubCell"/>
</dbReference>
<keyword evidence="2 6" id="KW-0728">SH3 domain</keyword>
<accession>A0A4X2MA36</accession>
<dbReference type="InterPro" id="IPR035797">
    <property type="entry name" value="ARHGEF16/ARHGEF26_SH3"/>
</dbReference>
<sequence>MPLGFRLTWCPFNSTRTHPAGITMSQRHSDSSLDEKSKLLEYRFHSELRLDKDGNPIPGLSGSRSSLRSMENAAFQMERPPGEPHHVILSTESPAALKVGTQQMIPKSLAVSTKAKTPTRHQSFGHVILSKEAARRDPKRLSAPSFSLDDLDMDVTSGGMLTRNLRNQSYRAAMKGFGSLAESKPMSTLKPLAEESAQGRARSPGRSKRTLGRKRANKGSFKDDPRFYQEIRERGLNTSHDSDDDQDCLSPEGPQKTDTTIVVKSYRPAQVTWSQLPEVVESGILDQLSPEERKRQEAIFEIVTSEFSYLHSLKTLVTEFLRSKELRGTMTQMEHHHLFSNIVDVQGASQKFFEDLEKRHKEHVCVTDISDILEEHALNHFHPYVAYCSNEVYQQRTLQKLMNCNSAFRDVLKEIEKRPACGGLPMISFLILPMQRVTRLPLLMDTLCLKTQGHPDRCKVASRALKAISKLVKQCNEGAHKMERTEQMVNLQTQLDFGKIKAFPLISASRWLLKRGELSLVEEPSLFRKISSRPTCYLFLFNDALMVTKKKSEENYVVMDYAKMDQIQVKKVEPDEISLPGGGNRSSSIPYPFQVTMLRNSEGKQEQILLSSDSASDRARWITALEHKENQEQGLASKGDLHQVEITKAYFAKQADEITLQQADVVLIQQQEDGWFYGERLRDGEIGWFPEDYARAITSRVAVEGNVRRLERLRVETDV</sequence>
<evidence type="ECO:0000256" key="1">
    <source>
        <dbReference type="ARBA" id="ARBA00004316"/>
    </source>
</evidence>
<dbReference type="SUPFAM" id="SSF50729">
    <property type="entry name" value="PH domain-like"/>
    <property type="match status" value="1"/>
</dbReference>
<keyword evidence="3" id="KW-0597">Phosphoprotein</keyword>
<keyword evidence="5" id="KW-0966">Cell projection</keyword>
<dbReference type="CDD" id="cd01221">
    <property type="entry name" value="PH_ephexin"/>
    <property type="match status" value="1"/>
</dbReference>
<dbReference type="SMART" id="SM00233">
    <property type="entry name" value="PH"/>
    <property type="match status" value="1"/>
</dbReference>
<dbReference type="InterPro" id="IPR055251">
    <property type="entry name" value="SOS1_NGEF_PH"/>
</dbReference>
<dbReference type="InterPro" id="IPR047271">
    <property type="entry name" value="Ephexin-like"/>
</dbReference>
<dbReference type="PROSITE" id="PS50003">
    <property type="entry name" value="PH_DOMAIN"/>
    <property type="match status" value="1"/>
</dbReference>
<feature type="compositionally biased region" description="Basic residues" evidence="7">
    <location>
        <begin position="203"/>
        <end position="217"/>
    </location>
</feature>
<dbReference type="SMART" id="SM00325">
    <property type="entry name" value="RhoGEF"/>
    <property type="match status" value="1"/>
</dbReference>
<dbReference type="STRING" id="29139.ENSVURP00010031241"/>
<dbReference type="InterPro" id="IPR000219">
    <property type="entry name" value="DH_dom"/>
</dbReference>
<evidence type="ECO:0000256" key="4">
    <source>
        <dbReference type="ARBA" id="ARBA00022658"/>
    </source>
</evidence>
<evidence type="ECO:0000259" key="10">
    <source>
        <dbReference type="PROSITE" id="PS50010"/>
    </source>
</evidence>
<keyword evidence="4" id="KW-0344">Guanine-nucleotide releasing factor</keyword>
<evidence type="ECO:0000256" key="5">
    <source>
        <dbReference type="ARBA" id="ARBA00023273"/>
    </source>
</evidence>
<protein>
    <recommendedName>
        <fullName evidence="13">Rho guanine nucleotide exchange factor 16</fullName>
    </recommendedName>
</protein>
<evidence type="ECO:0000256" key="3">
    <source>
        <dbReference type="ARBA" id="ARBA00022553"/>
    </source>
</evidence>
<dbReference type="PROSITE" id="PS50002">
    <property type="entry name" value="SH3"/>
    <property type="match status" value="1"/>
</dbReference>
<feature type="domain" description="SH3" evidence="8">
    <location>
        <begin position="639"/>
        <end position="699"/>
    </location>
</feature>
<dbReference type="Ensembl" id="ENSVURT00010035587.1">
    <property type="protein sequence ID" value="ENSVURP00010031241.1"/>
    <property type="gene ID" value="ENSVURG00010023904.1"/>
</dbReference>
<dbReference type="InterPro" id="IPR035899">
    <property type="entry name" value="DBL_dom_sf"/>
</dbReference>
<dbReference type="Pfam" id="PF00018">
    <property type="entry name" value="SH3_1"/>
    <property type="match status" value="1"/>
</dbReference>
<feature type="region of interest" description="Disordered" evidence="7">
    <location>
        <begin position="191"/>
        <end position="256"/>
    </location>
</feature>
<evidence type="ECO:0000256" key="7">
    <source>
        <dbReference type="SAM" id="MobiDB-lite"/>
    </source>
</evidence>
<dbReference type="InterPro" id="IPR047270">
    <property type="entry name" value="PH_ephexin"/>
</dbReference>
<feature type="domain" description="PH" evidence="9">
    <location>
        <begin position="511"/>
        <end position="630"/>
    </location>
</feature>
<dbReference type="GO" id="GO:0005085">
    <property type="term" value="F:guanyl-nucleotide exchange factor activity"/>
    <property type="evidence" value="ECO:0007669"/>
    <property type="project" value="UniProtKB-KW"/>
</dbReference>
<dbReference type="PANTHER" id="PTHR12845">
    <property type="entry name" value="GUANINE NUCLEOTIDE EXCHANGE FACTOR"/>
    <property type="match status" value="1"/>
</dbReference>
<dbReference type="Gene3D" id="2.30.30.40">
    <property type="entry name" value="SH3 Domains"/>
    <property type="match status" value="1"/>
</dbReference>
<evidence type="ECO:0000313" key="11">
    <source>
        <dbReference type="Ensembl" id="ENSVURP00010031241.1"/>
    </source>
</evidence>
<dbReference type="PROSITE" id="PS50010">
    <property type="entry name" value="DH_2"/>
    <property type="match status" value="1"/>
</dbReference>
<dbReference type="InterPro" id="IPR011993">
    <property type="entry name" value="PH-like_dom_sf"/>
</dbReference>
<feature type="domain" description="DH" evidence="10">
    <location>
        <begin position="294"/>
        <end position="478"/>
    </location>
</feature>
<dbReference type="InterPro" id="IPR001849">
    <property type="entry name" value="PH_domain"/>
</dbReference>
<dbReference type="Gene3D" id="1.20.900.10">
    <property type="entry name" value="Dbl homology (DH) domain"/>
    <property type="match status" value="1"/>
</dbReference>
<dbReference type="SMART" id="SM00326">
    <property type="entry name" value="SH3"/>
    <property type="match status" value="1"/>
</dbReference>
<dbReference type="Gene3D" id="2.30.29.30">
    <property type="entry name" value="Pleckstrin-homology domain (PH domain)/Phosphotyrosine-binding domain (PTB)"/>
    <property type="match status" value="1"/>
</dbReference>
<evidence type="ECO:0000259" key="8">
    <source>
        <dbReference type="PROSITE" id="PS50002"/>
    </source>
</evidence>
<evidence type="ECO:0000259" key="9">
    <source>
        <dbReference type="PROSITE" id="PS50003"/>
    </source>
</evidence>
<evidence type="ECO:0008006" key="13">
    <source>
        <dbReference type="Google" id="ProtNLM"/>
    </source>
</evidence>
<dbReference type="CDD" id="cd00160">
    <property type="entry name" value="RhoGEF"/>
    <property type="match status" value="1"/>
</dbReference>
<organism evidence="11 12">
    <name type="scientific">Vombatus ursinus</name>
    <name type="common">Common wombat</name>
    <dbReference type="NCBI Taxonomy" id="29139"/>
    <lineage>
        <taxon>Eukaryota</taxon>
        <taxon>Metazoa</taxon>
        <taxon>Chordata</taxon>
        <taxon>Craniata</taxon>
        <taxon>Vertebrata</taxon>
        <taxon>Euteleostomi</taxon>
        <taxon>Mammalia</taxon>
        <taxon>Metatheria</taxon>
        <taxon>Diprotodontia</taxon>
        <taxon>Vombatidae</taxon>
        <taxon>Vombatus</taxon>
    </lineage>
</organism>
<dbReference type="FunFam" id="1.20.900.10:FF:000007">
    <property type="entry name" value="rho guanine nucleotide exchange factor 19"/>
    <property type="match status" value="1"/>
</dbReference>
<dbReference type="SUPFAM" id="SSF50044">
    <property type="entry name" value="SH3-domain"/>
    <property type="match status" value="1"/>
</dbReference>
<reference evidence="11" key="2">
    <citation type="submission" date="2025-08" db="UniProtKB">
        <authorList>
            <consortium name="Ensembl"/>
        </authorList>
    </citation>
    <scope>IDENTIFICATION</scope>
</reference>
<dbReference type="CDD" id="cd11938">
    <property type="entry name" value="SH3_ARHGEF16_26"/>
    <property type="match status" value="1"/>
</dbReference>
<evidence type="ECO:0000256" key="2">
    <source>
        <dbReference type="ARBA" id="ARBA00022443"/>
    </source>
</evidence>
<dbReference type="PANTHER" id="PTHR12845:SF3">
    <property type="entry name" value="RHO GUANINE NUCLEOTIDE EXCHANGE FACTOR 16"/>
    <property type="match status" value="1"/>
</dbReference>
<dbReference type="FunFam" id="2.30.29.30:FF:000127">
    <property type="entry name" value="Neuronal guanine nucleotide exchange factor"/>
    <property type="match status" value="1"/>
</dbReference>
<name>A0A4X2MA36_VOMUR</name>
<reference evidence="12" key="1">
    <citation type="submission" date="2018-12" db="EMBL/GenBank/DDBJ databases">
        <authorList>
            <person name="Yazar S."/>
        </authorList>
    </citation>
    <scope>NUCLEOTIDE SEQUENCE [LARGE SCALE GENOMIC DNA]</scope>
</reference>
<dbReference type="Proteomes" id="UP000314987">
    <property type="component" value="Unassembled WGS sequence"/>
</dbReference>
<gene>
    <name evidence="11" type="primary">LOC114029497</name>
</gene>
<feature type="compositionally biased region" description="Basic and acidic residues" evidence="7">
    <location>
        <begin position="220"/>
        <end position="235"/>
    </location>
</feature>
<dbReference type="OMA" id="FHPYVVY"/>
<evidence type="ECO:0000313" key="12">
    <source>
        <dbReference type="Proteomes" id="UP000314987"/>
    </source>
</evidence>